<dbReference type="Proteomes" id="UP001243757">
    <property type="component" value="Unassembled WGS sequence"/>
</dbReference>
<keyword evidence="1" id="KW-0479">Metal-binding</keyword>
<dbReference type="EMBL" id="JASNJD010000011">
    <property type="protein sequence ID" value="MDK3019067.1"/>
    <property type="molecule type" value="Genomic_DNA"/>
</dbReference>
<name>A0ABT7F376_9RHOB</name>
<reference evidence="4 5" key="1">
    <citation type="submission" date="2023-05" db="EMBL/GenBank/DDBJ databases">
        <title>Pseudodonghicola sp. nov.</title>
        <authorList>
            <person name="Huang J."/>
        </authorList>
    </citation>
    <scope>NUCLEOTIDE SEQUENCE [LARGE SCALE GENOMIC DNA]</scope>
    <source>
        <strain evidence="4 5">IC7</strain>
    </source>
</reference>
<evidence type="ECO:0000313" key="4">
    <source>
        <dbReference type="EMBL" id="MDK3019067.1"/>
    </source>
</evidence>
<dbReference type="CDD" id="cd01285">
    <property type="entry name" value="nucleoside_deaminase"/>
    <property type="match status" value="1"/>
</dbReference>
<dbReference type="Gene3D" id="3.40.140.10">
    <property type="entry name" value="Cytidine Deaminase, domain 2"/>
    <property type="match status" value="1"/>
</dbReference>
<keyword evidence="4" id="KW-0378">Hydrolase</keyword>
<accession>A0ABT7F376</accession>
<feature type="domain" description="CMP/dCMP-type deaminase" evidence="3">
    <location>
        <begin position="3"/>
        <end position="113"/>
    </location>
</feature>
<dbReference type="InterPro" id="IPR002125">
    <property type="entry name" value="CMP_dCMP_dom"/>
</dbReference>
<gene>
    <name evidence="4" type="ORF">QO033_15395</name>
</gene>
<dbReference type="EC" id="3.5.4.33" evidence="4"/>
<evidence type="ECO:0000313" key="5">
    <source>
        <dbReference type="Proteomes" id="UP001243757"/>
    </source>
</evidence>
<evidence type="ECO:0000256" key="2">
    <source>
        <dbReference type="ARBA" id="ARBA00022833"/>
    </source>
</evidence>
<dbReference type="SUPFAM" id="SSF53927">
    <property type="entry name" value="Cytidine deaminase-like"/>
    <property type="match status" value="1"/>
</dbReference>
<dbReference type="RefSeq" id="WP_284481868.1">
    <property type="nucleotide sequence ID" value="NZ_JASNJD010000011.1"/>
</dbReference>
<keyword evidence="2" id="KW-0862">Zinc</keyword>
<dbReference type="PANTHER" id="PTHR11079:SF161">
    <property type="entry name" value="CMP_DCMP-TYPE DEAMINASE DOMAIN-CONTAINING PROTEIN"/>
    <property type="match status" value="1"/>
</dbReference>
<dbReference type="InterPro" id="IPR016192">
    <property type="entry name" value="APOBEC/CMP_deaminase_Zn-bd"/>
</dbReference>
<sequence length="167" mass="17771">MPDYDETFMRRAIAISAHALETPGTEPFGAVVVKDGRIVGEGINRSLLTHDPTSHGETEAIRDACRRLGTVDLRGCVLYSSCEPCALCVAAMNIAGIAALYYAADMDQAGSALGTLPEAARFPIDVDRLTQECGHVVGDRAMPAAQHMDAEAIAILTDWAALARSRV</sequence>
<dbReference type="PROSITE" id="PS00903">
    <property type="entry name" value="CYT_DCMP_DEAMINASES_1"/>
    <property type="match status" value="1"/>
</dbReference>
<keyword evidence="5" id="KW-1185">Reference proteome</keyword>
<dbReference type="GO" id="GO:0052717">
    <property type="term" value="F:tRNA-specific adenosine-34 deaminase activity"/>
    <property type="evidence" value="ECO:0007669"/>
    <property type="project" value="UniProtKB-EC"/>
</dbReference>
<dbReference type="InterPro" id="IPR016193">
    <property type="entry name" value="Cytidine_deaminase-like"/>
</dbReference>
<protein>
    <submittedName>
        <fullName evidence="4">Nucleoside deaminase</fullName>
        <ecNumber evidence="4">3.5.4.33</ecNumber>
    </submittedName>
</protein>
<dbReference type="Pfam" id="PF00383">
    <property type="entry name" value="dCMP_cyt_deam_1"/>
    <property type="match status" value="1"/>
</dbReference>
<evidence type="ECO:0000259" key="3">
    <source>
        <dbReference type="PROSITE" id="PS51747"/>
    </source>
</evidence>
<organism evidence="4 5">
    <name type="scientific">Pseudodonghicola flavimaris</name>
    <dbReference type="NCBI Taxonomy" id="3050036"/>
    <lineage>
        <taxon>Bacteria</taxon>
        <taxon>Pseudomonadati</taxon>
        <taxon>Pseudomonadota</taxon>
        <taxon>Alphaproteobacteria</taxon>
        <taxon>Rhodobacterales</taxon>
        <taxon>Paracoccaceae</taxon>
        <taxon>Pseudodonghicola</taxon>
    </lineage>
</organism>
<evidence type="ECO:0000256" key="1">
    <source>
        <dbReference type="ARBA" id="ARBA00022723"/>
    </source>
</evidence>
<dbReference type="PANTHER" id="PTHR11079">
    <property type="entry name" value="CYTOSINE DEAMINASE FAMILY MEMBER"/>
    <property type="match status" value="1"/>
</dbReference>
<comment type="caution">
    <text evidence="4">The sequence shown here is derived from an EMBL/GenBank/DDBJ whole genome shotgun (WGS) entry which is preliminary data.</text>
</comment>
<dbReference type="PROSITE" id="PS51747">
    <property type="entry name" value="CYT_DCMP_DEAMINASES_2"/>
    <property type="match status" value="1"/>
</dbReference>
<proteinExistence type="predicted"/>